<proteinExistence type="predicted"/>
<dbReference type="SUPFAM" id="SSF90257">
    <property type="entry name" value="Myosin rod fragments"/>
    <property type="match status" value="1"/>
</dbReference>
<gene>
    <name evidence="3" type="ORF">C9I99_26640</name>
</gene>
<organism evidence="3 4">
    <name type="scientific">Photobacterium lutimaris</name>
    <dbReference type="NCBI Taxonomy" id="388278"/>
    <lineage>
        <taxon>Bacteria</taxon>
        <taxon>Pseudomonadati</taxon>
        <taxon>Pseudomonadota</taxon>
        <taxon>Gammaproteobacteria</taxon>
        <taxon>Vibrionales</taxon>
        <taxon>Vibrionaceae</taxon>
        <taxon>Photobacterium</taxon>
    </lineage>
</organism>
<sequence length="266" mass="29633">MSETQIGRTPEVSDEVIIRAGNALLQQERRVTGFALRKAVGNKGDASRLLRVWQAYLSAQGNEQETVAADLPTELLEALSSVNQKLIHELHSIVQWLNGIAIQTAESRVASAVNQANERESAAEAEVRDAMKRIDDLEAQLSSLSQARTGLLAKLQQREQENQQASEQLEVSVNALNDTLRQLHEEQRQHERLAQHNDALEADLDSVQEHYGELKADFAAKEKELEMLTMQLKVVSEEKARLLDELVNLATKSQETAPENESVSLP</sequence>
<keyword evidence="1" id="KW-0175">Coiled coil</keyword>
<dbReference type="InterPro" id="IPR021104">
    <property type="entry name" value="KfrA_DNA-bd_N"/>
</dbReference>
<dbReference type="Pfam" id="PF11740">
    <property type="entry name" value="KfrA_N"/>
    <property type="match status" value="1"/>
</dbReference>
<keyword evidence="4" id="KW-1185">Reference proteome</keyword>
<dbReference type="AlphaFoldDB" id="A0A2T3IHS5"/>
<protein>
    <recommendedName>
        <fullName evidence="2">KfrA N-terminal DNA-binding domain-containing protein</fullName>
    </recommendedName>
</protein>
<dbReference type="OrthoDB" id="9131752at2"/>
<feature type="coiled-coil region" evidence="1">
    <location>
        <begin position="113"/>
        <end position="252"/>
    </location>
</feature>
<accession>A0A2T3IHS5</accession>
<evidence type="ECO:0000313" key="3">
    <source>
        <dbReference type="EMBL" id="PSU27860.1"/>
    </source>
</evidence>
<feature type="domain" description="KfrA N-terminal DNA-binding" evidence="2">
    <location>
        <begin position="15"/>
        <end position="141"/>
    </location>
</feature>
<name>A0A2T3IHS5_9GAMM</name>
<dbReference type="RefSeq" id="WP_107351861.1">
    <property type="nucleotide sequence ID" value="NZ_PYMH01000029.1"/>
</dbReference>
<comment type="caution">
    <text evidence="3">The sequence shown here is derived from an EMBL/GenBank/DDBJ whole genome shotgun (WGS) entry which is preliminary data.</text>
</comment>
<evidence type="ECO:0000259" key="2">
    <source>
        <dbReference type="Pfam" id="PF11740"/>
    </source>
</evidence>
<dbReference type="Proteomes" id="UP000241222">
    <property type="component" value="Unassembled WGS sequence"/>
</dbReference>
<dbReference type="EMBL" id="PYMH01000029">
    <property type="protein sequence ID" value="PSU27860.1"/>
    <property type="molecule type" value="Genomic_DNA"/>
</dbReference>
<reference evidence="3 4" key="1">
    <citation type="submission" date="2018-03" db="EMBL/GenBank/DDBJ databases">
        <title>Whole genome sequencing of Histamine producing bacteria.</title>
        <authorList>
            <person name="Butler K."/>
        </authorList>
    </citation>
    <scope>NUCLEOTIDE SEQUENCE [LARGE SCALE GENOMIC DNA]</scope>
    <source>
        <strain evidence="3 4">JCM 13586</strain>
    </source>
</reference>
<evidence type="ECO:0000256" key="1">
    <source>
        <dbReference type="SAM" id="Coils"/>
    </source>
</evidence>
<evidence type="ECO:0000313" key="4">
    <source>
        <dbReference type="Proteomes" id="UP000241222"/>
    </source>
</evidence>